<keyword evidence="1" id="KW-0472">Membrane</keyword>
<proteinExistence type="predicted"/>
<keyword evidence="1" id="KW-1133">Transmembrane helix</keyword>
<sequence>MIYVLAFFLPPVALLLNGQPFHAILSAIVWVVCLVFSILLLSPGLMLVSSAHAIIAISMRRGERRHREVVDAINRTGQPPPGYRP</sequence>
<dbReference type="RefSeq" id="WP_096357325.1">
    <property type="nucleotide sequence ID" value="NZ_AP014946.1"/>
</dbReference>
<organism evidence="2 3">
    <name type="scientific">Variibacter gotjawalensis</name>
    <dbReference type="NCBI Taxonomy" id="1333996"/>
    <lineage>
        <taxon>Bacteria</taxon>
        <taxon>Pseudomonadati</taxon>
        <taxon>Pseudomonadota</taxon>
        <taxon>Alphaproteobacteria</taxon>
        <taxon>Hyphomicrobiales</taxon>
        <taxon>Nitrobacteraceae</taxon>
        <taxon>Variibacter</taxon>
    </lineage>
</organism>
<name>A0A0S3PXX3_9BRAD</name>
<feature type="transmembrane region" description="Helical" evidence="1">
    <location>
        <begin position="28"/>
        <end position="57"/>
    </location>
</feature>
<evidence type="ECO:0000256" key="1">
    <source>
        <dbReference type="SAM" id="Phobius"/>
    </source>
</evidence>
<accession>A0A0S3PXX3</accession>
<dbReference type="AlphaFoldDB" id="A0A0S3PXX3"/>
<dbReference type="Proteomes" id="UP000236884">
    <property type="component" value="Chromosome"/>
</dbReference>
<protein>
    <recommendedName>
        <fullName evidence="4">YqaE/Pmp3 family membrane protein</fullName>
    </recommendedName>
</protein>
<evidence type="ECO:0000313" key="2">
    <source>
        <dbReference type="EMBL" id="BAT60794.1"/>
    </source>
</evidence>
<keyword evidence="3" id="KW-1185">Reference proteome</keyword>
<gene>
    <name evidence="2" type="ORF">GJW-30_1_03344</name>
</gene>
<evidence type="ECO:0000313" key="3">
    <source>
        <dbReference type="Proteomes" id="UP000236884"/>
    </source>
</evidence>
<evidence type="ECO:0008006" key="4">
    <source>
        <dbReference type="Google" id="ProtNLM"/>
    </source>
</evidence>
<dbReference type="EMBL" id="AP014946">
    <property type="protein sequence ID" value="BAT60794.1"/>
    <property type="molecule type" value="Genomic_DNA"/>
</dbReference>
<keyword evidence="1" id="KW-0812">Transmembrane</keyword>
<dbReference type="KEGG" id="vgo:GJW-30_1_03344"/>
<reference evidence="2 3" key="1">
    <citation type="submission" date="2015-08" db="EMBL/GenBank/DDBJ databases">
        <title>Investigation of the bacterial diversity of lava forest soil.</title>
        <authorList>
            <person name="Lee J.S."/>
        </authorList>
    </citation>
    <scope>NUCLEOTIDE SEQUENCE [LARGE SCALE GENOMIC DNA]</scope>
    <source>
        <strain evidence="2 3">GJW-30</strain>
    </source>
</reference>
<dbReference type="OrthoDB" id="8141514at2"/>